<evidence type="ECO:0000259" key="10">
    <source>
        <dbReference type="Pfam" id="PF09334"/>
    </source>
</evidence>
<dbReference type="PRINTS" id="PR01041">
    <property type="entry name" value="TRNASYNTHMET"/>
</dbReference>
<dbReference type="RefSeq" id="WP_259961511.1">
    <property type="nucleotide sequence ID" value="NZ_JAOAMV010000003.1"/>
</dbReference>
<dbReference type="CDD" id="cd07957">
    <property type="entry name" value="Anticodon_Ia_Met"/>
    <property type="match status" value="1"/>
</dbReference>
<comment type="subcellular location">
    <subcellularLocation>
        <location evidence="2 9">Cytoplasm</location>
    </subcellularLocation>
</comment>
<sequence length="518" mass="58284">MPEPYYLTTAISYPNGRPHIGHAYEAIAADVIARVKKAQGFDVRLVTGTDEHGMKMAKTAREAGRDTLEFANEMSGYFRDMCAALHIDYSAFRRTTEEQHFAASQAIWKAMESAGDLYLDRYEGWYSVRDEAFYGEDEIVEDEGGARLSPQGTPVEWQVEESWFFRLSKYRDYLIELNERPGFLEPESRRNEVLAFLNGNDLRDLSVSRTSFDWGVPVPGSPGHVMYVWVDALTTYLTGIGFPDREGEFDRFWPADLHLIGKDIVRFHAVYWPAFLKSAGLPAPKAIFGHGFLLHRGEKMSKSTGNVVDPLELAERYGVDQLRYFLLAEVPFGKDGSFSAEAIVTRCNAELANSFGNLAQRVLSMIFKNLDGELRNDLPLNEADELLAKAVGTEIDTMRQRFENLAFSEGIEAWMRAVFACNAYVDDQAPWTLRKTDPERMAAVLMTLVRQVRDLAIAIRPVVPSSIDRLLDQIGIAADARGFAALDDKDWIAQLGAFRLSQPVGVFPRLEMPSEEAA</sequence>
<comment type="caution">
    <text evidence="12">The sequence shown here is derived from an EMBL/GenBank/DDBJ whole genome shotgun (WGS) entry which is preliminary data.</text>
</comment>
<dbReference type="InterPro" id="IPR015413">
    <property type="entry name" value="Methionyl/Leucyl_tRNA_Synth"/>
</dbReference>
<feature type="domain" description="Methionyl/Leucyl tRNA synthetase" evidence="10">
    <location>
        <begin position="5"/>
        <end position="363"/>
    </location>
</feature>
<dbReference type="SUPFAM" id="SSF52374">
    <property type="entry name" value="Nucleotidylyl transferase"/>
    <property type="match status" value="1"/>
</dbReference>
<dbReference type="NCBIfam" id="TIGR00398">
    <property type="entry name" value="metG"/>
    <property type="match status" value="1"/>
</dbReference>
<gene>
    <name evidence="9 12" type="primary">metG</name>
    <name evidence="12" type="ORF">N0B51_06555</name>
</gene>
<feature type="short sequence motif" description="'KMSKS' region" evidence="9">
    <location>
        <begin position="299"/>
        <end position="303"/>
    </location>
</feature>
<evidence type="ECO:0000256" key="6">
    <source>
        <dbReference type="ARBA" id="ARBA00022840"/>
    </source>
</evidence>
<evidence type="ECO:0000256" key="4">
    <source>
        <dbReference type="ARBA" id="ARBA00022598"/>
    </source>
</evidence>
<name>A0A9X2W0M0_9SPHN</name>
<dbReference type="EMBL" id="JAOAMV010000003">
    <property type="protein sequence ID" value="MCT2558636.1"/>
    <property type="molecule type" value="Genomic_DNA"/>
</dbReference>
<evidence type="ECO:0000256" key="9">
    <source>
        <dbReference type="HAMAP-Rule" id="MF_01228"/>
    </source>
</evidence>
<dbReference type="PROSITE" id="PS00178">
    <property type="entry name" value="AA_TRNA_LIGASE_I"/>
    <property type="match status" value="1"/>
</dbReference>
<evidence type="ECO:0000256" key="3">
    <source>
        <dbReference type="ARBA" id="ARBA00022490"/>
    </source>
</evidence>
<dbReference type="InterPro" id="IPR009080">
    <property type="entry name" value="tRNAsynth_Ia_anticodon-bd"/>
</dbReference>
<dbReference type="GO" id="GO:0006431">
    <property type="term" value="P:methionyl-tRNA aminoacylation"/>
    <property type="evidence" value="ECO:0007669"/>
    <property type="project" value="UniProtKB-UniRule"/>
</dbReference>
<evidence type="ECO:0000256" key="1">
    <source>
        <dbReference type="ARBA" id="ARBA00003314"/>
    </source>
</evidence>
<dbReference type="FunFam" id="2.170.220.10:FF:000002">
    <property type="entry name" value="Methionine--tRNA ligase"/>
    <property type="match status" value="1"/>
</dbReference>
<keyword evidence="5 9" id="KW-0547">Nucleotide-binding</keyword>
<dbReference type="InterPro" id="IPR001412">
    <property type="entry name" value="aa-tRNA-synth_I_CS"/>
</dbReference>
<proteinExistence type="inferred from homology"/>
<dbReference type="InterPro" id="IPR033911">
    <property type="entry name" value="MetRS_core"/>
</dbReference>
<evidence type="ECO:0000256" key="5">
    <source>
        <dbReference type="ARBA" id="ARBA00022741"/>
    </source>
</evidence>
<dbReference type="PANTHER" id="PTHR43326:SF1">
    <property type="entry name" value="METHIONINE--TRNA LIGASE, MITOCHONDRIAL"/>
    <property type="match status" value="1"/>
</dbReference>
<keyword evidence="4 9" id="KW-0436">Ligase</keyword>
<feature type="domain" description="Methionyl-tRNA synthetase anticodon-binding" evidence="11">
    <location>
        <begin position="382"/>
        <end position="478"/>
    </location>
</feature>
<comment type="caution">
    <text evidence="9">Lacks conserved residue(s) required for the propagation of feature annotation.</text>
</comment>
<dbReference type="EC" id="6.1.1.10" evidence="9"/>
<dbReference type="GO" id="GO:0005524">
    <property type="term" value="F:ATP binding"/>
    <property type="evidence" value="ECO:0007669"/>
    <property type="project" value="UniProtKB-UniRule"/>
</dbReference>
<dbReference type="AlphaFoldDB" id="A0A9X2W0M0"/>
<keyword evidence="13" id="KW-1185">Reference proteome</keyword>
<accession>A0A9X2W0M0</accession>
<evidence type="ECO:0000313" key="12">
    <source>
        <dbReference type="EMBL" id="MCT2558636.1"/>
    </source>
</evidence>
<protein>
    <recommendedName>
        <fullName evidence="9">Methionine--tRNA ligase</fullName>
        <ecNumber evidence="9">6.1.1.10</ecNumber>
    </recommendedName>
    <alternativeName>
        <fullName evidence="9">Methionyl-tRNA synthetase</fullName>
        <shortName evidence="9">MetRS</shortName>
    </alternativeName>
</protein>
<dbReference type="InterPro" id="IPR041872">
    <property type="entry name" value="Anticodon_Met"/>
</dbReference>
<comment type="catalytic activity">
    <reaction evidence="9">
        <text>tRNA(Met) + L-methionine + ATP = L-methionyl-tRNA(Met) + AMP + diphosphate</text>
        <dbReference type="Rhea" id="RHEA:13481"/>
        <dbReference type="Rhea" id="RHEA-COMP:9667"/>
        <dbReference type="Rhea" id="RHEA-COMP:9698"/>
        <dbReference type="ChEBI" id="CHEBI:30616"/>
        <dbReference type="ChEBI" id="CHEBI:33019"/>
        <dbReference type="ChEBI" id="CHEBI:57844"/>
        <dbReference type="ChEBI" id="CHEBI:78442"/>
        <dbReference type="ChEBI" id="CHEBI:78530"/>
        <dbReference type="ChEBI" id="CHEBI:456215"/>
        <dbReference type="EC" id="6.1.1.10"/>
    </reaction>
</comment>
<dbReference type="SUPFAM" id="SSF47323">
    <property type="entry name" value="Anticodon-binding domain of a subclass of class I aminoacyl-tRNA synthetases"/>
    <property type="match status" value="1"/>
</dbReference>
<dbReference type="PANTHER" id="PTHR43326">
    <property type="entry name" value="METHIONYL-TRNA SYNTHETASE"/>
    <property type="match status" value="1"/>
</dbReference>
<dbReference type="Pfam" id="PF19303">
    <property type="entry name" value="Anticodon_3"/>
    <property type="match status" value="1"/>
</dbReference>
<keyword evidence="3 9" id="KW-0963">Cytoplasm</keyword>
<dbReference type="Gene3D" id="1.10.730.10">
    <property type="entry name" value="Isoleucyl-tRNA Synthetase, Domain 1"/>
    <property type="match status" value="1"/>
</dbReference>
<dbReference type="InterPro" id="IPR023457">
    <property type="entry name" value="Met-tRNA_synth_2"/>
</dbReference>
<comment type="similarity">
    <text evidence="9">Belongs to the class-I aminoacyl-tRNA synthetase family. MetG type 2B subfamily.</text>
</comment>
<evidence type="ECO:0000256" key="2">
    <source>
        <dbReference type="ARBA" id="ARBA00004496"/>
    </source>
</evidence>
<dbReference type="GO" id="GO:0005737">
    <property type="term" value="C:cytoplasm"/>
    <property type="evidence" value="ECO:0007669"/>
    <property type="project" value="UniProtKB-SubCell"/>
</dbReference>
<comment type="subunit">
    <text evidence="9">Monomer.</text>
</comment>
<dbReference type="GO" id="GO:0004825">
    <property type="term" value="F:methionine-tRNA ligase activity"/>
    <property type="evidence" value="ECO:0007669"/>
    <property type="project" value="UniProtKB-UniRule"/>
</dbReference>
<dbReference type="InterPro" id="IPR014758">
    <property type="entry name" value="Met-tRNA_synth"/>
</dbReference>
<reference evidence="12" key="1">
    <citation type="submission" date="2022-09" db="EMBL/GenBank/DDBJ databases">
        <title>The genome sequence of Tsuneonella sp. YG55.</title>
        <authorList>
            <person name="Liu Y."/>
        </authorList>
    </citation>
    <scope>NUCLEOTIDE SEQUENCE</scope>
    <source>
        <strain evidence="12">YG55</strain>
    </source>
</reference>
<dbReference type="CDD" id="cd00814">
    <property type="entry name" value="MetRS_core"/>
    <property type="match status" value="1"/>
</dbReference>
<dbReference type="Proteomes" id="UP001142648">
    <property type="component" value="Unassembled WGS sequence"/>
</dbReference>
<keyword evidence="8 9" id="KW-0030">Aminoacyl-tRNA synthetase</keyword>
<evidence type="ECO:0000313" key="13">
    <source>
        <dbReference type="Proteomes" id="UP001142648"/>
    </source>
</evidence>
<dbReference type="Gene3D" id="3.40.50.620">
    <property type="entry name" value="HUPs"/>
    <property type="match status" value="1"/>
</dbReference>
<dbReference type="HAMAP" id="MF_01228">
    <property type="entry name" value="Met_tRNA_synth_type2"/>
    <property type="match status" value="1"/>
</dbReference>
<organism evidence="12 13">
    <name type="scientific">Tsuneonella litorea</name>
    <dbReference type="NCBI Taxonomy" id="2976475"/>
    <lineage>
        <taxon>Bacteria</taxon>
        <taxon>Pseudomonadati</taxon>
        <taxon>Pseudomonadota</taxon>
        <taxon>Alphaproteobacteria</taxon>
        <taxon>Sphingomonadales</taxon>
        <taxon>Erythrobacteraceae</taxon>
        <taxon>Tsuneonella</taxon>
    </lineage>
</organism>
<comment type="function">
    <text evidence="1 9">Is required not only for elongation of protein synthesis but also for the initiation of all mRNA translation through initiator tRNA(fMet) aminoacylation.</text>
</comment>
<dbReference type="Gene3D" id="2.170.220.10">
    <property type="match status" value="1"/>
</dbReference>
<dbReference type="InterPro" id="IPR014729">
    <property type="entry name" value="Rossmann-like_a/b/a_fold"/>
</dbReference>
<evidence type="ECO:0000256" key="8">
    <source>
        <dbReference type="ARBA" id="ARBA00023146"/>
    </source>
</evidence>
<dbReference type="Pfam" id="PF09334">
    <property type="entry name" value="tRNA-synt_1g"/>
    <property type="match status" value="1"/>
</dbReference>
<evidence type="ECO:0000256" key="7">
    <source>
        <dbReference type="ARBA" id="ARBA00022917"/>
    </source>
</evidence>
<keyword evidence="6 9" id="KW-0067">ATP-binding</keyword>
<evidence type="ECO:0000259" key="11">
    <source>
        <dbReference type="Pfam" id="PF19303"/>
    </source>
</evidence>
<feature type="short sequence motif" description="'HIGH' region" evidence="9">
    <location>
        <begin position="12"/>
        <end position="22"/>
    </location>
</feature>
<keyword evidence="7 9" id="KW-0648">Protein biosynthesis</keyword>